<dbReference type="EMBL" id="FUWG01000002">
    <property type="protein sequence ID" value="SJZ29917.1"/>
    <property type="molecule type" value="Genomic_DNA"/>
</dbReference>
<dbReference type="RefSeq" id="WP_078932240.1">
    <property type="nucleotide sequence ID" value="NZ_FUWG01000002.1"/>
</dbReference>
<dbReference type="OrthoDB" id="9785949at2"/>
<sequence>MDARVLQIRALDKKTSDLKSAKNIVPQPSGWIKTVREAIGMTVSQLATRLGVTQPRITKMESNEDNLKLSTMKKAAEAMNCEFVYYFKPRTTFQNLVDEQAQKKAAEVLKTVNVNMALENQEIAEDEAVKDFATDLINTKIKQIWD</sequence>
<dbReference type="SMART" id="SM00530">
    <property type="entry name" value="HTH_XRE"/>
    <property type="match status" value="1"/>
</dbReference>
<dbReference type="GO" id="GO:0003677">
    <property type="term" value="F:DNA binding"/>
    <property type="evidence" value="ECO:0007669"/>
    <property type="project" value="InterPro"/>
</dbReference>
<reference evidence="2 3" key="1">
    <citation type="submission" date="2017-02" db="EMBL/GenBank/DDBJ databases">
        <authorList>
            <person name="Peterson S.W."/>
        </authorList>
    </citation>
    <scope>NUCLEOTIDE SEQUENCE [LARGE SCALE GENOMIC DNA]</scope>
    <source>
        <strain evidence="2 3">ATCC BAA-908</strain>
    </source>
</reference>
<feature type="domain" description="HTH cro/C1-type" evidence="1">
    <location>
        <begin position="32"/>
        <end position="86"/>
    </location>
</feature>
<dbReference type="AlphaFoldDB" id="A0A1T4JIN5"/>
<dbReference type="SUPFAM" id="SSF47413">
    <property type="entry name" value="lambda repressor-like DNA-binding domains"/>
    <property type="match status" value="1"/>
</dbReference>
<dbReference type="PROSITE" id="PS50943">
    <property type="entry name" value="HTH_CROC1"/>
    <property type="match status" value="1"/>
</dbReference>
<organism evidence="2 3">
    <name type="scientific">Treponema porcinum</name>
    <dbReference type="NCBI Taxonomy" id="261392"/>
    <lineage>
        <taxon>Bacteria</taxon>
        <taxon>Pseudomonadati</taxon>
        <taxon>Spirochaetota</taxon>
        <taxon>Spirochaetia</taxon>
        <taxon>Spirochaetales</taxon>
        <taxon>Treponemataceae</taxon>
        <taxon>Treponema</taxon>
    </lineage>
</organism>
<evidence type="ECO:0000259" key="1">
    <source>
        <dbReference type="PROSITE" id="PS50943"/>
    </source>
</evidence>
<dbReference type="STRING" id="261392.SAMN02745149_00334"/>
<evidence type="ECO:0000313" key="3">
    <source>
        <dbReference type="Proteomes" id="UP000190423"/>
    </source>
</evidence>
<evidence type="ECO:0000313" key="2">
    <source>
        <dbReference type="EMBL" id="SJZ29917.1"/>
    </source>
</evidence>
<dbReference type="Proteomes" id="UP000190423">
    <property type="component" value="Unassembled WGS sequence"/>
</dbReference>
<dbReference type="InterPro" id="IPR010982">
    <property type="entry name" value="Lambda_DNA-bd_dom_sf"/>
</dbReference>
<dbReference type="CDD" id="cd00093">
    <property type="entry name" value="HTH_XRE"/>
    <property type="match status" value="1"/>
</dbReference>
<name>A0A1T4JIN5_TREPO</name>
<dbReference type="GeneID" id="78315655"/>
<dbReference type="InterPro" id="IPR013435">
    <property type="entry name" value="Mobile_mystery_prot_A"/>
</dbReference>
<dbReference type="Pfam" id="PF01381">
    <property type="entry name" value="HTH_3"/>
    <property type="match status" value="1"/>
</dbReference>
<dbReference type="Gene3D" id="1.10.260.40">
    <property type="entry name" value="lambda repressor-like DNA-binding domains"/>
    <property type="match status" value="1"/>
</dbReference>
<dbReference type="NCBIfam" id="TIGR02612">
    <property type="entry name" value="mob_myst_A"/>
    <property type="match status" value="1"/>
</dbReference>
<accession>A0A1T4JIN5</accession>
<protein>
    <submittedName>
        <fullName evidence="2">Mobile mystery protein A</fullName>
    </submittedName>
</protein>
<keyword evidence="3" id="KW-1185">Reference proteome</keyword>
<proteinExistence type="predicted"/>
<gene>
    <name evidence="2" type="ORF">SAMN02745149_00334</name>
</gene>
<dbReference type="InterPro" id="IPR001387">
    <property type="entry name" value="Cro/C1-type_HTH"/>
</dbReference>